<evidence type="ECO:0000313" key="2">
    <source>
        <dbReference type="EMBL" id="GHO60272.1"/>
    </source>
</evidence>
<organism evidence="2 3">
    <name type="scientific">Ktedonobacter robiniae</name>
    <dbReference type="NCBI Taxonomy" id="2778365"/>
    <lineage>
        <taxon>Bacteria</taxon>
        <taxon>Bacillati</taxon>
        <taxon>Chloroflexota</taxon>
        <taxon>Ktedonobacteria</taxon>
        <taxon>Ktedonobacterales</taxon>
        <taxon>Ktedonobacteraceae</taxon>
        <taxon>Ktedonobacter</taxon>
    </lineage>
</organism>
<feature type="region of interest" description="Disordered" evidence="1">
    <location>
        <begin position="157"/>
        <end position="216"/>
    </location>
</feature>
<proteinExistence type="predicted"/>
<name>A0ABQ3V674_9CHLR</name>
<keyword evidence="3" id="KW-1185">Reference proteome</keyword>
<dbReference type="EMBL" id="BNJG01000004">
    <property type="protein sequence ID" value="GHO60272.1"/>
    <property type="molecule type" value="Genomic_DNA"/>
</dbReference>
<gene>
    <name evidence="2" type="ORF">KSB_87470</name>
</gene>
<dbReference type="RefSeq" id="WP_201376428.1">
    <property type="nucleotide sequence ID" value="NZ_BNJG01000004.1"/>
</dbReference>
<feature type="compositionally biased region" description="Polar residues" evidence="1">
    <location>
        <begin position="169"/>
        <end position="186"/>
    </location>
</feature>
<evidence type="ECO:0008006" key="4">
    <source>
        <dbReference type="Google" id="ProtNLM"/>
    </source>
</evidence>
<protein>
    <recommendedName>
        <fullName evidence="4">Zinc-ribbon domain-containing protein</fullName>
    </recommendedName>
</protein>
<dbReference type="Proteomes" id="UP000654345">
    <property type="component" value="Unassembled WGS sequence"/>
</dbReference>
<reference evidence="2 3" key="1">
    <citation type="journal article" date="2021" name="Int. J. Syst. Evol. Microbiol.">
        <title>Reticulibacter mediterranei gen. nov., sp. nov., within the new family Reticulibacteraceae fam. nov., and Ktedonospora formicarum gen. nov., sp. nov., Ktedonobacter robiniae sp. nov., Dictyobacter formicarum sp. nov. and Dictyobacter arantiisoli sp. nov., belonging to the class Ktedonobacteria.</title>
        <authorList>
            <person name="Yabe S."/>
            <person name="Zheng Y."/>
            <person name="Wang C.M."/>
            <person name="Sakai Y."/>
            <person name="Abe K."/>
            <person name="Yokota A."/>
            <person name="Donadio S."/>
            <person name="Cavaletti L."/>
            <person name="Monciardini P."/>
        </authorList>
    </citation>
    <scope>NUCLEOTIDE SEQUENCE [LARGE SCALE GENOMIC DNA]</scope>
    <source>
        <strain evidence="2 3">SOSP1-30</strain>
    </source>
</reference>
<sequence>MKPITGQYECQHRSGVGLDYFTSLIDRLVLQANGRFVLIVQDRSRLAHMAQSFIKGEQTNATAPAAEIRREGNFYQQGSLLTLRFDDGNQEQGQLTPQEDGIQLGKNLFSKVSDSPSLPSMQRMKKDMDDIAKGIKIATTLGGMAVKAAKTINDTIQSTQKPDPDAQLAGQSQPTANPNYPRQPIQNVAPPAPQHQTMPTPPAPPSAPPVVSQNQAPAASGQPIYCEQCGNRCRPGKRFCNRCGAPLF</sequence>
<evidence type="ECO:0000313" key="3">
    <source>
        <dbReference type="Proteomes" id="UP000654345"/>
    </source>
</evidence>
<evidence type="ECO:0000256" key="1">
    <source>
        <dbReference type="SAM" id="MobiDB-lite"/>
    </source>
</evidence>
<accession>A0ABQ3V674</accession>
<comment type="caution">
    <text evidence="2">The sequence shown here is derived from an EMBL/GenBank/DDBJ whole genome shotgun (WGS) entry which is preliminary data.</text>
</comment>
<feature type="compositionally biased region" description="Pro residues" evidence="1">
    <location>
        <begin position="199"/>
        <end position="208"/>
    </location>
</feature>